<feature type="domain" description="HTH CENPB-type" evidence="2">
    <location>
        <begin position="1"/>
        <end position="60"/>
    </location>
</feature>
<evidence type="ECO:0000313" key="4">
    <source>
        <dbReference type="Proteomes" id="UP000276215"/>
    </source>
</evidence>
<dbReference type="InterPro" id="IPR006600">
    <property type="entry name" value="HTH_CenpB_DNA-bd_dom"/>
</dbReference>
<sequence length="60" mass="7297">LEEVVYAQFQIQREGGNIVRHGWFRNAWKVTFKDIYPELGSDMFIFSQGWFTRFLSWHNI</sequence>
<name>A0A3N4JJ66_9PEZI</name>
<dbReference type="Proteomes" id="UP000276215">
    <property type="component" value="Unassembled WGS sequence"/>
</dbReference>
<dbReference type="Gene3D" id="1.10.10.60">
    <property type="entry name" value="Homeodomain-like"/>
    <property type="match status" value="1"/>
</dbReference>
<protein>
    <recommendedName>
        <fullName evidence="2">HTH CENPB-type domain-containing protein</fullName>
    </recommendedName>
</protein>
<dbReference type="PROSITE" id="PS51253">
    <property type="entry name" value="HTH_CENPB"/>
    <property type="match status" value="1"/>
</dbReference>
<evidence type="ECO:0000256" key="1">
    <source>
        <dbReference type="ARBA" id="ARBA00023125"/>
    </source>
</evidence>
<dbReference type="InterPro" id="IPR009057">
    <property type="entry name" value="Homeodomain-like_sf"/>
</dbReference>
<proteinExistence type="predicted"/>
<dbReference type="EMBL" id="ML120397">
    <property type="protein sequence ID" value="RPA98283.1"/>
    <property type="molecule type" value="Genomic_DNA"/>
</dbReference>
<reference evidence="3 4" key="1">
    <citation type="journal article" date="2018" name="Nat. Ecol. Evol.">
        <title>Pezizomycetes genomes reveal the molecular basis of ectomycorrhizal truffle lifestyle.</title>
        <authorList>
            <person name="Murat C."/>
            <person name="Payen T."/>
            <person name="Noel B."/>
            <person name="Kuo A."/>
            <person name="Morin E."/>
            <person name="Chen J."/>
            <person name="Kohler A."/>
            <person name="Krizsan K."/>
            <person name="Balestrini R."/>
            <person name="Da Silva C."/>
            <person name="Montanini B."/>
            <person name="Hainaut M."/>
            <person name="Levati E."/>
            <person name="Barry K.W."/>
            <person name="Belfiori B."/>
            <person name="Cichocki N."/>
            <person name="Clum A."/>
            <person name="Dockter R.B."/>
            <person name="Fauchery L."/>
            <person name="Guy J."/>
            <person name="Iotti M."/>
            <person name="Le Tacon F."/>
            <person name="Lindquist E.A."/>
            <person name="Lipzen A."/>
            <person name="Malagnac F."/>
            <person name="Mello A."/>
            <person name="Molinier V."/>
            <person name="Miyauchi S."/>
            <person name="Poulain J."/>
            <person name="Riccioni C."/>
            <person name="Rubini A."/>
            <person name="Sitrit Y."/>
            <person name="Splivallo R."/>
            <person name="Traeger S."/>
            <person name="Wang M."/>
            <person name="Zifcakova L."/>
            <person name="Wipf D."/>
            <person name="Zambonelli A."/>
            <person name="Paolocci F."/>
            <person name="Nowrousian M."/>
            <person name="Ottonello S."/>
            <person name="Baldrian P."/>
            <person name="Spatafora J.W."/>
            <person name="Henrissat B."/>
            <person name="Nagy L.G."/>
            <person name="Aury J.M."/>
            <person name="Wincker P."/>
            <person name="Grigoriev I.V."/>
            <person name="Bonfante P."/>
            <person name="Martin F.M."/>
        </authorList>
    </citation>
    <scope>NUCLEOTIDE SEQUENCE [LARGE SCALE GENOMIC DNA]</scope>
    <source>
        <strain evidence="3 4">120613-1</strain>
    </source>
</reference>
<dbReference type="AlphaFoldDB" id="A0A3N4JJ66"/>
<dbReference type="OrthoDB" id="5422788at2759"/>
<evidence type="ECO:0000259" key="2">
    <source>
        <dbReference type="PROSITE" id="PS51253"/>
    </source>
</evidence>
<keyword evidence="4" id="KW-1185">Reference proteome</keyword>
<accession>A0A3N4JJ66</accession>
<dbReference type="SUPFAM" id="SSF46689">
    <property type="entry name" value="Homeodomain-like"/>
    <property type="match status" value="1"/>
</dbReference>
<feature type="non-terminal residue" evidence="3">
    <location>
        <position position="1"/>
    </location>
</feature>
<organism evidence="3 4">
    <name type="scientific">Choiromyces venosus 120613-1</name>
    <dbReference type="NCBI Taxonomy" id="1336337"/>
    <lineage>
        <taxon>Eukaryota</taxon>
        <taxon>Fungi</taxon>
        <taxon>Dikarya</taxon>
        <taxon>Ascomycota</taxon>
        <taxon>Pezizomycotina</taxon>
        <taxon>Pezizomycetes</taxon>
        <taxon>Pezizales</taxon>
        <taxon>Tuberaceae</taxon>
        <taxon>Choiromyces</taxon>
    </lineage>
</organism>
<gene>
    <name evidence="3" type="ORF">L873DRAFT_1914411</name>
</gene>
<dbReference type="GO" id="GO:0003677">
    <property type="term" value="F:DNA binding"/>
    <property type="evidence" value="ECO:0007669"/>
    <property type="project" value="UniProtKB-KW"/>
</dbReference>
<evidence type="ECO:0000313" key="3">
    <source>
        <dbReference type="EMBL" id="RPA98283.1"/>
    </source>
</evidence>
<keyword evidence="1" id="KW-0238">DNA-binding</keyword>